<dbReference type="Proteomes" id="UP000499080">
    <property type="component" value="Unassembled WGS sequence"/>
</dbReference>
<comment type="caution">
    <text evidence="2">The sequence shown here is derived from an EMBL/GenBank/DDBJ whole genome shotgun (WGS) entry which is preliminary data.</text>
</comment>
<protein>
    <submittedName>
        <fullName evidence="2">Uncharacterized protein</fullName>
    </submittedName>
</protein>
<proteinExistence type="predicted"/>
<dbReference type="EMBL" id="BGPR01000501">
    <property type="protein sequence ID" value="GBM23627.1"/>
    <property type="molecule type" value="Genomic_DNA"/>
</dbReference>
<keyword evidence="3" id="KW-1185">Reference proteome</keyword>
<sequence>MAFLAKAQKVDLLSLAAEVGLDVSPNLGSLELITLIQSSADYEQETFKYILKAVTSARIQKEKEQKEEREREEKGGEIKRENLRLKKEKREKCASKEKEKEREN</sequence>
<feature type="region of interest" description="Disordered" evidence="1">
    <location>
        <begin position="60"/>
        <end position="82"/>
    </location>
</feature>
<reference evidence="2 3" key="1">
    <citation type="journal article" date="2019" name="Sci. Rep.">
        <title>Orb-weaving spider Araneus ventricosus genome elucidates the spidroin gene catalogue.</title>
        <authorList>
            <person name="Kono N."/>
            <person name="Nakamura H."/>
            <person name="Ohtoshi R."/>
            <person name="Moran D.A.P."/>
            <person name="Shinohara A."/>
            <person name="Yoshida Y."/>
            <person name="Fujiwara M."/>
            <person name="Mori M."/>
            <person name="Tomita M."/>
            <person name="Arakawa K."/>
        </authorList>
    </citation>
    <scope>NUCLEOTIDE SEQUENCE [LARGE SCALE GENOMIC DNA]</scope>
</reference>
<evidence type="ECO:0000313" key="2">
    <source>
        <dbReference type="EMBL" id="GBM23627.1"/>
    </source>
</evidence>
<evidence type="ECO:0000256" key="1">
    <source>
        <dbReference type="SAM" id="MobiDB-lite"/>
    </source>
</evidence>
<accession>A0A4Y2E4K7</accession>
<gene>
    <name evidence="2" type="ORF">AVEN_117379_1</name>
</gene>
<name>A0A4Y2E4K7_ARAVE</name>
<organism evidence="2 3">
    <name type="scientific">Araneus ventricosus</name>
    <name type="common">Orbweaver spider</name>
    <name type="synonym">Epeira ventricosa</name>
    <dbReference type="NCBI Taxonomy" id="182803"/>
    <lineage>
        <taxon>Eukaryota</taxon>
        <taxon>Metazoa</taxon>
        <taxon>Ecdysozoa</taxon>
        <taxon>Arthropoda</taxon>
        <taxon>Chelicerata</taxon>
        <taxon>Arachnida</taxon>
        <taxon>Araneae</taxon>
        <taxon>Araneomorphae</taxon>
        <taxon>Entelegynae</taxon>
        <taxon>Araneoidea</taxon>
        <taxon>Araneidae</taxon>
        <taxon>Araneus</taxon>
    </lineage>
</organism>
<evidence type="ECO:0000313" key="3">
    <source>
        <dbReference type="Proteomes" id="UP000499080"/>
    </source>
</evidence>
<dbReference type="AlphaFoldDB" id="A0A4Y2E4K7"/>